<dbReference type="EMBL" id="JXTI01000124">
    <property type="protein sequence ID" value="KWX12311.1"/>
    <property type="molecule type" value="Genomic_DNA"/>
</dbReference>
<evidence type="ECO:0000313" key="2">
    <source>
        <dbReference type="Proteomes" id="UP000070089"/>
    </source>
</evidence>
<protein>
    <submittedName>
        <fullName evidence="1">Putative TRAPPC2</fullName>
    </submittedName>
</protein>
<dbReference type="InterPro" id="IPR011012">
    <property type="entry name" value="Longin-like_dom_sf"/>
</dbReference>
<dbReference type="GO" id="GO:0006888">
    <property type="term" value="P:endoplasmic reticulum to Golgi vesicle-mediated transport"/>
    <property type="evidence" value="ECO:0007669"/>
    <property type="project" value="InterPro"/>
</dbReference>
<accession>A0A132NQI4</accession>
<sequence>MSVCMVIRFNKCKLLKEDRTNFFKTMSISLVFVSNEQAPVFTGQMLFNGNWMPIDIKVEMFLFSLLDLVYTNLAKQMEQPAMDCLMMKLAESLGYVAHAYVTVDRSVLLMLIPVETKCNSNQLKLFFLAAEALLAAESMNPFYKRSTHVMDEPFCFALGRELHSYLLNKTWI</sequence>
<dbReference type="AlphaFoldDB" id="A0A132NQI4"/>
<dbReference type="InterPro" id="IPR006722">
    <property type="entry name" value="Sedlin"/>
</dbReference>
<comment type="caution">
    <text evidence="1">The sequence shown here is derived from an EMBL/GenBank/DDBJ whole genome shotgun (WGS) entry which is preliminary data.</text>
</comment>
<dbReference type="GO" id="GO:0005737">
    <property type="term" value="C:cytoplasm"/>
    <property type="evidence" value="ECO:0007669"/>
    <property type="project" value="GOC"/>
</dbReference>
<dbReference type="SUPFAM" id="SSF64356">
    <property type="entry name" value="SNARE-like"/>
    <property type="match status" value="1"/>
</dbReference>
<proteinExistence type="predicted"/>
<dbReference type="OrthoDB" id="10297910at2759"/>
<reference evidence="1 2" key="1">
    <citation type="journal article" date="2015" name="Mol. Biochem. Parasitol.">
        <title>Identification of polymorphic genes for use in assemblage B genotyping assays through comparative genomics of multiple assemblage B Giardia duodenalis isolates.</title>
        <authorList>
            <person name="Wielinga C."/>
            <person name="Thompson R.C."/>
            <person name="Monis P."/>
            <person name="Ryan U."/>
        </authorList>
    </citation>
    <scope>NUCLEOTIDE SEQUENCE [LARGE SCALE GENOMIC DNA]</scope>
    <source>
        <strain evidence="1 2">BAH15c1</strain>
    </source>
</reference>
<name>A0A132NQI4_GIAIN</name>
<dbReference type="VEuPathDB" id="GiardiaDB:QR46_3721"/>
<dbReference type="Pfam" id="PF04628">
    <property type="entry name" value="Sedlin_N"/>
    <property type="match status" value="1"/>
</dbReference>
<dbReference type="Proteomes" id="UP000070089">
    <property type="component" value="Unassembled WGS sequence"/>
</dbReference>
<organism evidence="1 2">
    <name type="scientific">Giardia duodenalis assemblage B</name>
    <dbReference type="NCBI Taxonomy" id="1394984"/>
    <lineage>
        <taxon>Eukaryota</taxon>
        <taxon>Metamonada</taxon>
        <taxon>Diplomonadida</taxon>
        <taxon>Hexamitidae</taxon>
        <taxon>Giardiinae</taxon>
        <taxon>Giardia</taxon>
    </lineage>
</organism>
<evidence type="ECO:0000313" key="1">
    <source>
        <dbReference type="EMBL" id="KWX12311.1"/>
    </source>
</evidence>
<gene>
    <name evidence="1" type="ORF">QR46_3721</name>
</gene>
<dbReference type="Gene3D" id="3.30.450.70">
    <property type="match status" value="1"/>
</dbReference>